<feature type="compositionally biased region" description="Polar residues" evidence="6">
    <location>
        <begin position="98"/>
        <end position="110"/>
    </location>
</feature>
<evidence type="ECO:0000313" key="10">
    <source>
        <dbReference type="Proteomes" id="UP000094444"/>
    </source>
</evidence>
<dbReference type="Gene3D" id="1.10.287.110">
    <property type="entry name" value="DnaJ domain"/>
    <property type="match status" value="1"/>
</dbReference>
<feature type="domain" description="J" evidence="7">
    <location>
        <begin position="11"/>
        <end position="98"/>
    </location>
</feature>
<reference evidence="9" key="1">
    <citation type="submission" date="2017-09" db="EMBL/GenBank/DDBJ databases">
        <title>Polyketide synthases of a Diaporthe helianthi virulent isolate.</title>
        <authorList>
            <person name="Baroncelli R."/>
        </authorList>
    </citation>
    <scope>NUCLEOTIDE SEQUENCE [LARGE SCALE GENOMIC DNA]</scope>
    <source>
        <strain evidence="9">7/96</strain>
    </source>
</reference>
<dbReference type="STRING" id="158607.A0A2P5HXN8"/>
<dbReference type="PANTHER" id="PTHR43948">
    <property type="entry name" value="DNAJ HOMOLOG SUBFAMILY B"/>
    <property type="match status" value="1"/>
</dbReference>
<evidence type="ECO:0000256" key="1">
    <source>
        <dbReference type="ARBA" id="ARBA00003474"/>
    </source>
</evidence>
<feature type="domain" description="DPH-type MB" evidence="8">
    <location>
        <begin position="125"/>
        <end position="189"/>
    </location>
</feature>
<keyword evidence="10" id="KW-1185">Reference proteome</keyword>
<keyword evidence="4" id="KW-0479">Metal-binding</keyword>
<dbReference type="Pfam" id="PF00226">
    <property type="entry name" value="DnaJ"/>
    <property type="match status" value="1"/>
</dbReference>
<dbReference type="GO" id="GO:0046872">
    <property type="term" value="F:metal ion binding"/>
    <property type="evidence" value="ECO:0007669"/>
    <property type="project" value="UniProtKB-KW"/>
</dbReference>
<dbReference type="UniPathway" id="UPA00559"/>
<dbReference type="GO" id="GO:0044183">
    <property type="term" value="F:protein folding chaperone"/>
    <property type="evidence" value="ECO:0007669"/>
    <property type="project" value="TreeGrafter"/>
</dbReference>
<evidence type="ECO:0000256" key="2">
    <source>
        <dbReference type="ARBA" id="ARBA00006169"/>
    </source>
</evidence>
<dbReference type="InterPro" id="IPR007872">
    <property type="entry name" value="DPH_MB_dom"/>
</dbReference>
<dbReference type="GO" id="GO:0051087">
    <property type="term" value="F:protein-folding chaperone binding"/>
    <property type="evidence" value="ECO:0007669"/>
    <property type="project" value="TreeGrafter"/>
</dbReference>
<dbReference type="InterPro" id="IPR036671">
    <property type="entry name" value="DPH_MB_sf"/>
</dbReference>
<evidence type="ECO:0000256" key="5">
    <source>
        <dbReference type="ARBA" id="ARBA00023004"/>
    </source>
</evidence>
<dbReference type="PROSITE" id="PS50076">
    <property type="entry name" value="DNAJ_2"/>
    <property type="match status" value="1"/>
</dbReference>
<dbReference type="GO" id="GO:0051082">
    <property type="term" value="F:unfolded protein binding"/>
    <property type="evidence" value="ECO:0007669"/>
    <property type="project" value="TreeGrafter"/>
</dbReference>
<evidence type="ECO:0000256" key="3">
    <source>
        <dbReference type="ARBA" id="ARBA00021797"/>
    </source>
</evidence>
<dbReference type="SUPFAM" id="SSF46565">
    <property type="entry name" value="Chaperone J-domain"/>
    <property type="match status" value="1"/>
</dbReference>
<proteinExistence type="inferred from homology"/>
<evidence type="ECO:0000259" key="8">
    <source>
        <dbReference type="PROSITE" id="PS51074"/>
    </source>
</evidence>
<feature type="region of interest" description="Disordered" evidence="6">
    <location>
        <begin position="195"/>
        <end position="235"/>
    </location>
</feature>
<gene>
    <name evidence="9" type="ORF">DHEL01_v206620</name>
</gene>
<dbReference type="InterPro" id="IPR001623">
    <property type="entry name" value="DnaJ_domain"/>
</dbReference>
<evidence type="ECO:0000259" key="7">
    <source>
        <dbReference type="PROSITE" id="PS50076"/>
    </source>
</evidence>
<dbReference type="SMART" id="SM00271">
    <property type="entry name" value="DnaJ"/>
    <property type="match status" value="1"/>
</dbReference>
<evidence type="ECO:0000256" key="4">
    <source>
        <dbReference type="ARBA" id="ARBA00022723"/>
    </source>
</evidence>
<organism evidence="9 10">
    <name type="scientific">Diaporthe helianthi</name>
    <dbReference type="NCBI Taxonomy" id="158607"/>
    <lineage>
        <taxon>Eukaryota</taxon>
        <taxon>Fungi</taxon>
        <taxon>Dikarya</taxon>
        <taxon>Ascomycota</taxon>
        <taxon>Pezizomycotina</taxon>
        <taxon>Sordariomycetes</taxon>
        <taxon>Sordariomycetidae</taxon>
        <taxon>Diaporthales</taxon>
        <taxon>Diaporthaceae</taxon>
        <taxon>Diaporthe</taxon>
    </lineage>
</organism>
<dbReference type="PANTHER" id="PTHR43948:SF10">
    <property type="entry name" value="MRJ, ISOFORM E"/>
    <property type="match status" value="1"/>
</dbReference>
<dbReference type="Gene3D" id="3.10.660.10">
    <property type="entry name" value="DPH Zinc finger"/>
    <property type="match status" value="1"/>
</dbReference>
<dbReference type="FunCoup" id="A0A2P5HXN8">
    <property type="interactions" value="353"/>
</dbReference>
<protein>
    <recommendedName>
        <fullName evidence="3">Diphthamide biosynthesis protein 4</fullName>
    </recommendedName>
</protein>
<dbReference type="GO" id="GO:0005737">
    <property type="term" value="C:cytoplasm"/>
    <property type="evidence" value="ECO:0007669"/>
    <property type="project" value="TreeGrafter"/>
</dbReference>
<dbReference type="SUPFAM" id="SSF144217">
    <property type="entry name" value="CSL zinc finger"/>
    <property type="match status" value="1"/>
</dbReference>
<sequence>MAPQKPNRAPTLFEVLAISPQSLDGQDPASQAKIARQAYRRALLQHHPDRQAQKTDAASDSSSASTTNLSQHFTVDQITEAYTVLSDANKRREYTRTLRAQTKTTVSGSANLDPKRRRKSKASGTDTVVLDDDMSWDGKRQLYYHACDGCGNTRGFSLREDEIDDDSEEDSELILECVGCERSLRVLVPAIAEEDGSAGQWDGQGNSGLETAPPQTQDMDNQQSNKDADTPKKSRGWGFRLGLGLSLGGGMRDHSEAICSQSSREILLWESSVMNSEALSADI</sequence>
<dbReference type="AlphaFoldDB" id="A0A2P5HXN8"/>
<dbReference type="GO" id="GO:0017183">
    <property type="term" value="P:protein histidyl modification to diphthamide"/>
    <property type="evidence" value="ECO:0007669"/>
    <property type="project" value="UniProtKB-UniPathway"/>
</dbReference>
<dbReference type="InParanoid" id="A0A2P5HXN8"/>
<feature type="compositionally biased region" description="Polar residues" evidence="6">
    <location>
        <begin position="203"/>
        <end position="225"/>
    </location>
</feature>
<comment type="caution">
    <text evidence="9">The sequence shown here is derived from an EMBL/GenBank/DDBJ whole genome shotgun (WGS) entry which is preliminary data.</text>
</comment>
<accession>A0A2P5HXN8</accession>
<dbReference type="OrthoDB" id="445556at2759"/>
<comment type="similarity">
    <text evidence="2">Belongs to the DPH4 family.</text>
</comment>
<dbReference type="InterPro" id="IPR036869">
    <property type="entry name" value="J_dom_sf"/>
</dbReference>
<keyword evidence="5" id="KW-0408">Iron</keyword>
<evidence type="ECO:0000313" key="9">
    <source>
        <dbReference type="EMBL" id="POS74989.1"/>
    </source>
</evidence>
<feature type="region of interest" description="Disordered" evidence="6">
    <location>
        <begin position="98"/>
        <end position="126"/>
    </location>
</feature>
<comment type="function">
    <text evidence="1">Required for the first step of diphthamide biosynthesis, the transfer of 3-amino-3-carboxypropyl from S-adenosyl-L-methionine to a histidine residue. Diphthamide is a post-translational modification of histidine which occurs in elongation factor 2.</text>
</comment>
<dbReference type="EMBL" id="MAVT02000547">
    <property type="protein sequence ID" value="POS74989.1"/>
    <property type="molecule type" value="Genomic_DNA"/>
</dbReference>
<feature type="compositionally biased region" description="Low complexity" evidence="6">
    <location>
        <begin position="55"/>
        <end position="67"/>
    </location>
</feature>
<evidence type="ECO:0000256" key="6">
    <source>
        <dbReference type="SAM" id="MobiDB-lite"/>
    </source>
</evidence>
<dbReference type="CDD" id="cd06257">
    <property type="entry name" value="DnaJ"/>
    <property type="match status" value="1"/>
</dbReference>
<dbReference type="PROSITE" id="PS51074">
    <property type="entry name" value="DPH_MB"/>
    <property type="match status" value="1"/>
</dbReference>
<feature type="region of interest" description="Disordered" evidence="6">
    <location>
        <begin position="47"/>
        <end position="68"/>
    </location>
</feature>
<name>A0A2P5HXN8_DIAHE</name>
<dbReference type="Proteomes" id="UP000094444">
    <property type="component" value="Unassembled WGS sequence"/>
</dbReference>